<reference evidence="2 3" key="1">
    <citation type="submission" date="2016-09" db="EMBL/GenBank/DDBJ databases">
        <title>Draft genome sequence of the soil isolate, Lysinibacillus fusiformis M5, a potential hypoxanthine producer.</title>
        <authorList>
            <person name="Gallegos-Monterrosa R."/>
            <person name="Maroti G."/>
            <person name="Balint B."/>
            <person name="Kovacs A.T."/>
        </authorList>
    </citation>
    <scope>NUCLEOTIDE SEQUENCE [LARGE SCALE GENOMIC DNA]</scope>
    <source>
        <strain evidence="2 3">M5</strain>
    </source>
</reference>
<name>A0A1E4R3A9_9BACI</name>
<accession>A0A1E4R3A9</accession>
<dbReference type="Pfam" id="PF04854">
    <property type="entry name" value="DUF624"/>
    <property type="match status" value="1"/>
</dbReference>
<evidence type="ECO:0000313" key="2">
    <source>
        <dbReference type="EMBL" id="ODV54945.1"/>
    </source>
</evidence>
<organism evidence="2 3">
    <name type="scientific">Lysinibacillus fusiformis</name>
    <dbReference type="NCBI Taxonomy" id="28031"/>
    <lineage>
        <taxon>Bacteria</taxon>
        <taxon>Bacillati</taxon>
        <taxon>Bacillota</taxon>
        <taxon>Bacilli</taxon>
        <taxon>Bacillales</taxon>
        <taxon>Bacillaceae</taxon>
        <taxon>Lysinibacillus</taxon>
    </lineage>
</organism>
<evidence type="ECO:0000256" key="1">
    <source>
        <dbReference type="SAM" id="Phobius"/>
    </source>
</evidence>
<feature type="transmembrane region" description="Helical" evidence="1">
    <location>
        <begin position="145"/>
        <end position="170"/>
    </location>
</feature>
<proteinExistence type="predicted"/>
<dbReference type="EMBL" id="MECQ01000001">
    <property type="protein sequence ID" value="ODV54945.1"/>
    <property type="molecule type" value="Genomic_DNA"/>
</dbReference>
<keyword evidence="1" id="KW-0472">Membrane</keyword>
<dbReference type="Proteomes" id="UP000094784">
    <property type="component" value="Unassembled WGS sequence"/>
</dbReference>
<keyword evidence="1" id="KW-1133">Transmembrane helix</keyword>
<feature type="transmembrane region" description="Helical" evidence="1">
    <location>
        <begin position="176"/>
        <end position="195"/>
    </location>
</feature>
<evidence type="ECO:0000313" key="3">
    <source>
        <dbReference type="Proteomes" id="UP000094784"/>
    </source>
</evidence>
<comment type="caution">
    <text evidence="2">The sequence shown here is derived from an EMBL/GenBank/DDBJ whole genome shotgun (WGS) entry which is preliminary data.</text>
</comment>
<protein>
    <recommendedName>
        <fullName evidence="4">DUF624 domain-containing protein</fullName>
    </recommendedName>
</protein>
<dbReference type="OrthoDB" id="2182676at2"/>
<keyword evidence="1" id="KW-0812">Transmembrane</keyword>
<gene>
    <name evidence="2" type="ORF">BG258_03105</name>
</gene>
<feature type="transmembrane region" description="Helical" evidence="1">
    <location>
        <begin position="108"/>
        <end position="133"/>
    </location>
</feature>
<dbReference type="InterPro" id="IPR006938">
    <property type="entry name" value="DUF624"/>
</dbReference>
<dbReference type="AlphaFoldDB" id="A0A1E4R3A9"/>
<feature type="transmembrane region" description="Helical" evidence="1">
    <location>
        <begin position="84"/>
        <end position="102"/>
    </location>
</feature>
<evidence type="ECO:0008006" key="4">
    <source>
        <dbReference type="Google" id="ProtNLM"/>
    </source>
</evidence>
<sequence length="224" mass="25509">MGMELEGWKGKLYWFVEWITLLAVLQLLWTGLTLLGLLLFGVAPATVAMFTTLRKRLQGEDGLKRLVKIYWNTYKVEFIPSNKIGMILLSVGYFLTINFQIVSSLHGLLGLLLLTVFISISILFGMIVVNIFQLYAHYDLPTLRYFAASIIFSIAYPLQMISNIVGLIILYKLYSWFPGLIPFFGVSLAALFLTWMSSHIFKKDREAEEHTNLPYYSAGRGITS</sequence>